<keyword evidence="2" id="KW-1185">Reference proteome</keyword>
<accession>A0A1N6HUJ8</accession>
<dbReference type="eggNOG" id="ENOG502ZV50">
    <property type="taxonomic scope" value="Bacteria"/>
</dbReference>
<evidence type="ECO:0008006" key="3">
    <source>
        <dbReference type="Google" id="ProtNLM"/>
    </source>
</evidence>
<dbReference type="Proteomes" id="UP000185062">
    <property type="component" value="Unassembled WGS sequence"/>
</dbReference>
<evidence type="ECO:0000313" key="1">
    <source>
        <dbReference type="EMBL" id="SIO23538.1"/>
    </source>
</evidence>
<dbReference type="STRING" id="44575.SAMN05216419_10262"/>
<dbReference type="AlphaFoldDB" id="A0A1N6HUJ8"/>
<dbReference type="RefSeq" id="WP_036573349.1">
    <property type="nucleotide sequence ID" value="NZ_FSRO01000001.1"/>
</dbReference>
<sequence>MQTYLTNNYLLNPVPPTQSTSVIGHAPEVLTQIYDTQVNMCILKRAIAPVVRTYVAYLQQEHVDFQLTRRVSVQSVIAVLMGSLPAHSMRVSFIEDVAMAIDMFSCLFELDQVGLRLLVLNKTMCPRFHTDKVPCRLVTTYAGKGTEWLDIDGIDRSSLETSKESIAEHDTIQRLSEGDIALLKGNGWEGSNGLGVIHRSPSLNDNETRLLLTLDFA</sequence>
<dbReference type="EMBL" id="FSRO01000001">
    <property type="protein sequence ID" value="SIO23538.1"/>
    <property type="molecule type" value="Genomic_DNA"/>
</dbReference>
<gene>
    <name evidence="1" type="ORF">SAMN02743940_1371</name>
</gene>
<name>A0A1N6HUJ8_9PROT</name>
<dbReference type="InterPro" id="IPR014955">
    <property type="entry name" value="DUF1826"/>
</dbReference>
<protein>
    <recommendedName>
        <fullName evidence="3">Succinylglutamate desuccinylase</fullName>
    </recommendedName>
</protein>
<dbReference type="Pfam" id="PF08856">
    <property type="entry name" value="DUF1826"/>
    <property type="match status" value="1"/>
</dbReference>
<reference evidence="1 2" key="1">
    <citation type="submission" date="2016-12" db="EMBL/GenBank/DDBJ databases">
        <authorList>
            <person name="Song W.-J."/>
            <person name="Kurnit D.M."/>
        </authorList>
    </citation>
    <scope>NUCLEOTIDE SEQUENCE [LARGE SCALE GENOMIC DNA]</scope>
    <source>
        <strain evidence="1 2">ATCC 49181</strain>
    </source>
</reference>
<organism evidence="1 2">
    <name type="scientific">Nitrosomonas cryotolerans ATCC 49181</name>
    <dbReference type="NCBI Taxonomy" id="1131553"/>
    <lineage>
        <taxon>Bacteria</taxon>
        <taxon>Pseudomonadati</taxon>
        <taxon>Pseudomonadota</taxon>
        <taxon>Betaproteobacteria</taxon>
        <taxon>Nitrosomonadales</taxon>
        <taxon>Nitrosomonadaceae</taxon>
        <taxon>Nitrosomonas</taxon>
    </lineage>
</organism>
<proteinExistence type="predicted"/>
<evidence type="ECO:0000313" key="2">
    <source>
        <dbReference type="Proteomes" id="UP000185062"/>
    </source>
</evidence>